<comment type="caution">
    <text evidence="9">The sequence shown here is derived from an EMBL/GenBank/DDBJ whole genome shotgun (WGS) entry which is preliminary data.</text>
</comment>
<evidence type="ECO:0000256" key="2">
    <source>
        <dbReference type="ARBA" id="ARBA00022448"/>
    </source>
</evidence>
<feature type="transmembrane region" description="Helical" evidence="7">
    <location>
        <begin position="26"/>
        <end position="48"/>
    </location>
</feature>
<dbReference type="SUPFAM" id="SSF161098">
    <property type="entry name" value="MetI-like"/>
    <property type="match status" value="1"/>
</dbReference>
<evidence type="ECO:0000313" key="9">
    <source>
        <dbReference type="EMBL" id="PPK74729.1"/>
    </source>
</evidence>
<evidence type="ECO:0000256" key="7">
    <source>
        <dbReference type="RuleBase" id="RU363032"/>
    </source>
</evidence>
<evidence type="ECO:0000256" key="6">
    <source>
        <dbReference type="ARBA" id="ARBA00023136"/>
    </source>
</evidence>
<sequence length="289" mass="30997">MPKTTGHAKNQGGFTAVMRQMSKNKAAMLGLLILSTEIILAILAPYIIPYDYSFMDMANMFATPSFSHPFGCDDMGRDIFSRVLFGARYSISIGIIAVAIGSVIGCTIGAIAGYFGGQVDNLIMRFLDIIQAIPGMLLMIVISAVLGPGYFNTIVALSIGSISGMARMLRAQMLKERENEYIEAAQSINCSKFRIITSHLLPNCISPMIVSATMGVAQTITMAAGLSFIGLGVQPPIPEWGAMLSAARQFIRQAPHLVYFPGLAIAVTVLALNLLGDGLRDALDPKLKN</sequence>
<evidence type="ECO:0000256" key="3">
    <source>
        <dbReference type="ARBA" id="ARBA00022475"/>
    </source>
</evidence>
<organism evidence="9 10">
    <name type="scientific">Lacrimispora xylanisolvens</name>
    <dbReference type="NCBI Taxonomy" id="384636"/>
    <lineage>
        <taxon>Bacteria</taxon>
        <taxon>Bacillati</taxon>
        <taxon>Bacillota</taxon>
        <taxon>Clostridia</taxon>
        <taxon>Lachnospirales</taxon>
        <taxon>Lachnospiraceae</taxon>
        <taxon>Lacrimispora</taxon>
    </lineage>
</organism>
<dbReference type="InterPro" id="IPR050366">
    <property type="entry name" value="BP-dependent_transpt_permease"/>
</dbReference>
<keyword evidence="2 7" id="KW-0813">Transport</keyword>
<dbReference type="CDD" id="cd06261">
    <property type="entry name" value="TM_PBP2"/>
    <property type="match status" value="1"/>
</dbReference>
<dbReference type="GO" id="GO:0055085">
    <property type="term" value="P:transmembrane transport"/>
    <property type="evidence" value="ECO:0007669"/>
    <property type="project" value="InterPro"/>
</dbReference>
<dbReference type="Pfam" id="PF00528">
    <property type="entry name" value="BPD_transp_1"/>
    <property type="match status" value="1"/>
</dbReference>
<keyword evidence="3" id="KW-1003">Cell membrane</keyword>
<dbReference type="PROSITE" id="PS50928">
    <property type="entry name" value="ABC_TM1"/>
    <property type="match status" value="1"/>
</dbReference>
<dbReference type="InterPro" id="IPR035906">
    <property type="entry name" value="MetI-like_sf"/>
</dbReference>
<dbReference type="Proteomes" id="UP000237749">
    <property type="component" value="Unassembled WGS sequence"/>
</dbReference>
<feature type="domain" description="ABC transmembrane type-1" evidence="8">
    <location>
        <begin position="87"/>
        <end position="276"/>
    </location>
</feature>
<gene>
    <name evidence="9" type="ORF">BXY41_12217</name>
</gene>
<protein>
    <submittedName>
        <fullName evidence="9">Peptide/nickel transport system permease protein</fullName>
    </submittedName>
</protein>
<keyword evidence="5 7" id="KW-1133">Transmembrane helix</keyword>
<keyword evidence="4 7" id="KW-0812">Transmembrane</keyword>
<dbReference type="PANTHER" id="PTHR43386">
    <property type="entry name" value="OLIGOPEPTIDE TRANSPORT SYSTEM PERMEASE PROTEIN APPC"/>
    <property type="match status" value="1"/>
</dbReference>
<feature type="transmembrane region" description="Helical" evidence="7">
    <location>
        <begin position="257"/>
        <end position="276"/>
    </location>
</feature>
<dbReference type="Pfam" id="PF12911">
    <property type="entry name" value="OppC_N"/>
    <property type="match status" value="1"/>
</dbReference>
<comment type="subcellular location">
    <subcellularLocation>
        <location evidence="1 7">Cell membrane</location>
        <topology evidence="1 7">Multi-pass membrane protein</topology>
    </subcellularLocation>
</comment>
<dbReference type="AlphaFoldDB" id="A0A2S6HB70"/>
<evidence type="ECO:0000256" key="5">
    <source>
        <dbReference type="ARBA" id="ARBA00022989"/>
    </source>
</evidence>
<keyword evidence="6 7" id="KW-0472">Membrane</keyword>
<comment type="similarity">
    <text evidence="7">Belongs to the binding-protein-dependent transport system permease family.</text>
</comment>
<keyword evidence="10" id="KW-1185">Reference proteome</keyword>
<dbReference type="GO" id="GO:0005886">
    <property type="term" value="C:plasma membrane"/>
    <property type="evidence" value="ECO:0007669"/>
    <property type="project" value="UniProtKB-SubCell"/>
</dbReference>
<evidence type="ECO:0000256" key="4">
    <source>
        <dbReference type="ARBA" id="ARBA00022692"/>
    </source>
</evidence>
<evidence type="ECO:0000259" key="8">
    <source>
        <dbReference type="PROSITE" id="PS50928"/>
    </source>
</evidence>
<evidence type="ECO:0000256" key="1">
    <source>
        <dbReference type="ARBA" id="ARBA00004651"/>
    </source>
</evidence>
<proteinExistence type="inferred from homology"/>
<feature type="transmembrane region" description="Helical" evidence="7">
    <location>
        <begin position="91"/>
        <end position="115"/>
    </location>
</feature>
<reference evidence="9 10" key="1">
    <citation type="submission" date="2018-02" db="EMBL/GenBank/DDBJ databases">
        <title>Genomic Encyclopedia of Archaeal and Bacterial Type Strains, Phase II (KMG-II): from individual species to whole genera.</title>
        <authorList>
            <person name="Goeker M."/>
        </authorList>
    </citation>
    <scope>NUCLEOTIDE SEQUENCE [LARGE SCALE GENOMIC DNA]</scope>
    <source>
        <strain evidence="9 10">DSM 3808</strain>
    </source>
</reference>
<name>A0A2S6HB70_9FIRM</name>
<dbReference type="InterPro" id="IPR025966">
    <property type="entry name" value="OppC_N"/>
</dbReference>
<evidence type="ECO:0000313" key="10">
    <source>
        <dbReference type="Proteomes" id="UP000237749"/>
    </source>
</evidence>
<dbReference type="InterPro" id="IPR000515">
    <property type="entry name" value="MetI-like"/>
</dbReference>
<dbReference type="EMBL" id="PTJA01000022">
    <property type="protein sequence ID" value="PPK74729.1"/>
    <property type="molecule type" value="Genomic_DNA"/>
</dbReference>
<dbReference type="Gene3D" id="1.10.3720.10">
    <property type="entry name" value="MetI-like"/>
    <property type="match status" value="1"/>
</dbReference>
<dbReference type="RefSeq" id="WP_185140401.1">
    <property type="nucleotide sequence ID" value="NZ_PTJA01000022.1"/>
</dbReference>
<dbReference type="PANTHER" id="PTHR43386:SF1">
    <property type="entry name" value="D,D-DIPEPTIDE TRANSPORT SYSTEM PERMEASE PROTEIN DDPC-RELATED"/>
    <property type="match status" value="1"/>
</dbReference>
<accession>A0A2S6HB70</accession>